<dbReference type="RefSeq" id="WP_132034038.1">
    <property type="nucleotide sequence ID" value="NZ_JBDSHJ010000049.1"/>
</dbReference>
<dbReference type="EMBL" id="QWDN01000002">
    <property type="protein sequence ID" value="TEB45425.1"/>
    <property type="molecule type" value="Genomic_DNA"/>
</dbReference>
<comment type="caution">
    <text evidence="3">The sequence shown here is derived from an EMBL/GenBank/DDBJ whole genome shotgun (WGS) entry which is preliminary data.</text>
</comment>
<gene>
    <name evidence="3" type="ORF">D0809_08550</name>
    <name evidence="2" type="ORF">EV142_102584</name>
</gene>
<reference evidence="3 5" key="2">
    <citation type="journal article" date="2018" name="Syst. Appl. Microbiol.">
        <title>Flavobacterium circumlabens sp. nov. and Flavobacterium cupreum sp. nov., two psychrotrophic species isolated from Antarctic environmental samples.</title>
        <authorList>
            <person name="Kralova S."/>
            <person name="Busse H.J."/>
            <person name="Svec P."/>
            <person name="Maslanova I."/>
            <person name="Stankova E."/>
            <person name="Bartak M."/>
            <person name="Sedlacek I."/>
        </authorList>
    </citation>
    <scope>NUCLEOTIDE SEQUENCE [LARGE SCALE GENOMIC DNA]</scope>
    <source>
        <strain evidence="3 5">CCM 8828</strain>
    </source>
</reference>
<name>A0A4Y7UG44_9FLAO</name>
<dbReference type="SUPFAM" id="SSF160719">
    <property type="entry name" value="gpW/gp25-like"/>
    <property type="match status" value="1"/>
</dbReference>
<evidence type="ECO:0000313" key="3">
    <source>
        <dbReference type="EMBL" id="TEB45425.1"/>
    </source>
</evidence>
<dbReference type="Proteomes" id="UP000295270">
    <property type="component" value="Unassembled WGS sequence"/>
</dbReference>
<evidence type="ECO:0000313" key="5">
    <source>
        <dbReference type="Proteomes" id="UP000298340"/>
    </source>
</evidence>
<accession>A0A4Y7UG44</accession>
<dbReference type="InterPro" id="IPR007048">
    <property type="entry name" value="IraD/Gp25-like"/>
</dbReference>
<reference evidence="2" key="3">
    <citation type="submission" date="2019-03" db="EMBL/GenBank/DDBJ databases">
        <authorList>
            <person name="Whitman W."/>
            <person name="Huntemann M."/>
            <person name="Clum A."/>
            <person name="Pillay M."/>
            <person name="Palaniappan K."/>
            <person name="Varghese N."/>
            <person name="Mikhailova N."/>
            <person name="Stamatis D."/>
            <person name="Reddy T."/>
            <person name="Daum C."/>
            <person name="Shapiro N."/>
            <person name="Ivanova N."/>
            <person name="Kyrpides N."/>
            <person name="Woyke T."/>
        </authorList>
    </citation>
    <scope>NUCLEOTIDE SEQUENCE</scope>
    <source>
        <strain evidence="2">P5626</strain>
    </source>
</reference>
<evidence type="ECO:0000259" key="1">
    <source>
        <dbReference type="Pfam" id="PF04965"/>
    </source>
</evidence>
<keyword evidence="4" id="KW-1185">Reference proteome</keyword>
<dbReference type="Gene3D" id="3.10.450.40">
    <property type="match status" value="1"/>
</dbReference>
<evidence type="ECO:0000313" key="2">
    <source>
        <dbReference type="EMBL" id="TCN59964.1"/>
    </source>
</evidence>
<dbReference type="EMBL" id="SLWA01000002">
    <property type="protein sequence ID" value="TCN59964.1"/>
    <property type="molecule type" value="Genomic_DNA"/>
</dbReference>
<dbReference type="AlphaFoldDB" id="A0A4Y7UG44"/>
<proteinExistence type="predicted"/>
<feature type="domain" description="IraD/Gp25-like" evidence="1">
    <location>
        <begin position="34"/>
        <end position="124"/>
    </location>
</feature>
<protein>
    <submittedName>
        <fullName evidence="3">Phage tail protein</fullName>
    </submittedName>
</protein>
<organism evidence="3 5">
    <name type="scientific">Flavobacterium circumlabens</name>
    <dbReference type="NCBI Taxonomy" id="2133765"/>
    <lineage>
        <taxon>Bacteria</taxon>
        <taxon>Pseudomonadati</taxon>
        <taxon>Bacteroidota</taxon>
        <taxon>Flavobacteriia</taxon>
        <taxon>Flavobacteriales</taxon>
        <taxon>Flavobacteriaceae</taxon>
        <taxon>Flavobacterium</taxon>
    </lineage>
</organism>
<dbReference type="Proteomes" id="UP000298340">
    <property type="component" value="Unassembled WGS sequence"/>
</dbReference>
<reference evidence="2 4" key="1">
    <citation type="journal article" date="2015" name="Stand. Genomic Sci.">
        <title>Genomic Encyclopedia of Bacterial and Archaeal Type Strains, Phase III: the genomes of soil and plant-associated and newly described type strains.</title>
        <authorList>
            <person name="Whitman W.B."/>
            <person name="Woyke T."/>
            <person name="Klenk H.P."/>
            <person name="Zhou Y."/>
            <person name="Lilburn T.G."/>
            <person name="Beck B.J."/>
            <person name="De Vos P."/>
            <person name="Vandamme P."/>
            <person name="Eisen J.A."/>
            <person name="Garrity G."/>
            <person name="Hugenholtz P."/>
            <person name="Kyrpides N.C."/>
        </authorList>
    </citation>
    <scope>NUCLEOTIDE SEQUENCE [LARGE SCALE GENOMIC DNA]</scope>
    <source>
        <strain evidence="2 4">P5626</strain>
    </source>
</reference>
<sequence>MDNTEDKRENTFLGAGWAFPVSFSAGNYQLNTSSNEKNIHESINIILNTRKGERTLEANFGSGLQQFMFRKIDPNLKGEIIETIRFSLLRYEPRIVVQDVQVASTDMTNGIIQILITYLYSKTNTRHNYVFPFHLKEGTNLSRK</sequence>
<dbReference type="OrthoDB" id="9802846at2"/>
<dbReference type="Pfam" id="PF04965">
    <property type="entry name" value="GPW_gp25"/>
    <property type="match status" value="1"/>
</dbReference>
<evidence type="ECO:0000313" key="4">
    <source>
        <dbReference type="Proteomes" id="UP000295270"/>
    </source>
</evidence>